<protein>
    <submittedName>
        <fullName evidence="1">BnaC03g41280D protein</fullName>
    </submittedName>
</protein>
<gene>
    <name evidence="1" type="primary">BnaC03g41280D</name>
    <name evidence="1" type="ORF">GSBRNA2T00059901001</name>
</gene>
<dbReference type="Gramene" id="CDY36070">
    <property type="protein sequence ID" value="CDY36070"/>
    <property type="gene ID" value="GSBRNA2T00059901001"/>
</dbReference>
<dbReference type="Proteomes" id="UP000028999">
    <property type="component" value="Unassembled WGS sequence"/>
</dbReference>
<accession>A0A078HCG3</accession>
<dbReference type="AlphaFoldDB" id="A0A078HCG3"/>
<proteinExistence type="predicted"/>
<name>A0A078HCG3_BRANA</name>
<evidence type="ECO:0000313" key="1">
    <source>
        <dbReference type="EMBL" id="CDY36070.1"/>
    </source>
</evidence>
<reference evidence="1 2" key="1">
    <citation type="journal article" date="2014" name="Science">
        <title>Plant genetics. Early allopolyploid evolution in the post-Neolithic Brassica napus oilseed genome.</title>
        <authorList>
            <person name="Chalhoub B."/>
            <person name="Denoeud F."/>
            <person name="Liu S."/>
            <person name="Parkin I.A."/>
            <person name="Tang H."/>
            <person name="Wang X."/>
            <person name="Chiquet J."/>
            <person name="Belcram H."/>
            <person name="Tong C."/>
            <person name="Samans B."/>
            <person name="Correa M."/>
            <person name="Da Silva C."/>
            <person name="Just J."/>
            <person name="Falentin C."/>
            <person name="Koh C.S."/>
            <person name="Le Clainche I."/>
            <person name="Bernard M."/>
            <person name="Bento P."/>
            <person name="Noel B."/>
            <person name="Labadie K."/>
            <person name="Alberti A."/>
            <person name="Charles M."/>
            <person name="Arnaud D."/>
            <person name="Guo H."/>
            <person name="Daviaud C."/>
            <person name="Alamery S."/>
            <person name="Jabbari K."/>
            <person name="Zhao M."/>
            <person name="Edger P.P."/>
            <person name="Chelaifa H."/>
            <person name="Tack D."/>
            <person name="Lassalle G."/>
            <person name="Mestiri I."/>
            <person name="Schnel N."/>
            <person name="Le Paslier M.C."/>
            <person name="Fan G."/>
            <person name="Renault V."/>
            <person name="Bayer P.E."/>
            <person name="Golicz A.A."/>
            <person name="Manoli S."/>
            <person name="Lee T.H."/>
            <person name="Thi V.H."/>
            <person name="Chalabi S."/>
            <person name="Hu Q."/>
            <person name="Fan C."/>
            <person name="Tollenaere R."/>
            <person name="Lu Y."/>
            <person name="Battail C."/>
            <person name="Shen J."/>
            <person name="Sidebottom C.H."/>
            <person name="Wang X."/>
            <person name="Canaguier A."/>
            <person name="Chauveau A."/>
            <person name="Berard A."/>
            <person name="Deniot G."/>
            <person name="Guan M."/>
            <person name="Liu Z."/>
            <person name="Sun F."/>
            <person name="Lim Y.P."/>
            <person name="Lyons E."/>
            <person name="Town C.D."/>
            <person name="Bancroft I."/>
            <person name="Wang X."/>
            <person name="Meng J."/>
            <person name="Ma J."/>
            <person name="Pires J.C."/>
            <person name="King G.J."/>
            <person name="Brunel D."/>
            <person name="Delourme R."/>
            <person name="Renard M."/>
            <person name="Aury J.M."/>
            <person name="Adams K.L."/>
            <person name="Batley J."/>
            <person name="Snowdon R.J."/>
            <person name="Tost J."/>
            <person name="Edwards D."/>
            <person name="Zhou Y."/>
            <person name="Hua W."/>
            <person name="Sharpe A.G."/>
            <person name="Paterson A.H."/>
            <person name="Guan C."/>
            <person name="Wincker P."/>
        </authorList>
    </citation>
    <scope>NUCLEOTIDE SEQUENCE [LARGE SCALE GENOMIC DNA]</scope>
    <source>
        <strain evidence="2">cv. Darmor-bzh</strain>
    </source>
</reference>
<evidence type="ECO:0000313" key="2">
    <source>
        <dbReference type="Proteomes" id="UP000028999"/>
    </source>
</evidence>
<dbReference type="EMBL" id="LK032366">
    <property type="protein sequence ID" value="CDY36070.1"/>
    <property type="molecule type" value="Genomic_DNA"/>
</dbReference>
<keyword evidence="2" id="KW-1185">Reference proteome</keyword>
<dbReference type="PaxDb" id="3708-A0A078HCG3"/>
<organism evidence="1 2">
    <name type="scientific">Brassica napus</name>
    <name type="common">Rape</name>
    <dbReference type="NCBI Taxonomy" id="3708"/>
    <lineage>
        <taxon>Eukaryota</taxon>
        <taxon>Viridiplantae</taxon>
        <taxon>Streptophyta</taxon>
        <taxon>Embryophyta</taxon>
        <taxon>Tracheophyta</taxon>
        <taxon>Spermatophyta</taxon>
        <taxon>Magnoliopsida</taxon>
        <taxon>eudicotyledons</taxon>
        <taxon>Gunneridae</taxon>
        <taxon>Pentapetalae</taxon>
        <taxon>rosids</taxon>
        <taxon>malvids</taxon>
        <taxon>Brassicales</taxon>
        <taxon>Brassicaceae</taxon>
        <taxon>Brassiceae</taxon>
        <taxon>Brassica</taxon>
    </lineage>
</organism>
<sequence length="46" mass="5367">MSTDGNSTAAAAVEKMFFCYQCNRLLRSFLPSLLRWVSRRTRRTKP</sequence>